<keyword evidence="4" id="KW-1185">Reference proteome</keyword>
<dbReference type="InterPro" id="IPR036812">
    <property type="entry name" value="NAD(P)_OxRdtase_dom_sf"/>
</dbReference>
<dbReference type="AlphaFoldDB" id="A0A9P8T1K5"/>
<comment type="caution">
    <text evidence="3">The sequence shown here is derived from an EMBL/GenBank/DDBJ whole genome shotgun (WGS) entry which is preliminary data.</text>
</comment>
<gene>
    <name evidence="3" type="ORF">OGATHE_004216</name>
</gene>
<evidence type="ECO:0000259" key="2">
    <source>
        <dbReference type="Pfam" id="PF00248"/>
    </source>
</evidence>
<dbReference type="EMBL" id="JAEUBD010001266">
    <property type="protein sequence ID" value="KAH3662641.1"/>
    <property type="molecule type" value="Genomic_DNA"/>
</dbReference>
<evidence type="ECO:0000313" key="3">
    <source>
        <dbReference type="EMBL" id="KAH3662641.1"/>
    </source>
</evidence>
<dbReference type="Gene3D" id="3.20.20.100">
    <property type="entry name" value="NADP-dependent oxidoreductase domain"/>
    <property type="match status" value="1"/>
</dbReference>
<reference evidence="3" key="1">
    <citation type="journal article" date="2021" name="Open Biol.">
        <title>Shared evolutionary footprints suggest mitochondrial oxidative damage underlies multiple complex I losses in fungi.</title>
        <authorList>
            <person name="Schikora-Tamarit M.A."/>
            <person name="Marcet-Houben M."/>
            <person name="Nosek J."/>
            <person name="Gabaldon T."/>
        </authorList>
    </citation>
    <scope>NUCLEOTIDE SEQUENCE</scope>
    <source>
        <strain evidence="3">NCAIM Y.01608</strain>
    </source>
</reference>
<dbReference type="FunFam" id="3.20.20.100:FF:000004">
    <property type="entry name" value="Oxidoreductase, aldo/keto reductase"/>
    <property type="match status" value="1"/>
</dbReference>
<dbReference type="InterPro" id="IPR050523">
    <property type="entry name" value="AKR_Detox_Biosynth"/>
</dbReference>
<keyword evidence="1" id="KW-0560">Oxidoreductase</keyword>
<accession>A0A9P8T1K5</accession>
<proteinExistence type="predicted"/>
<dbReference type="GO" id="GO:0016491">
    <property type="term" value="F:oxidoreductase activity"/>
    <property type="evidence" value="ECO:0007669"/>
    <property type="project" value="UniProtKB-KW"/>
</dbReference>
<protein>
    <recommendedName>
        <fullName evidence="2">NADP-dependent oxidoreductase domain-containing protein</fullName>
    </recommendedName>
</protein>
<dbReference type="PANTHER" id="PTHR43364:SF15">
    <property type="entry name" value="ARYL-ALCOHOL DEHYDROGENASE AAD16-RELATED"/>
    <property type="match status" value="1"/>
</dbReference>
<dbReference type="InterPro" id="IPR023210">
    <property type="entry name" value="NADP_OxRdtase_dom"/>
</dbReference>
<dbReference type="Proteomes" id="UP000788993">
    <property type="component" value="Unassembled WGS sequence"/>
</dbReference>
<dbReference type="CDD" id="cd19079">
    <property type="entry name" value="AKR_EcYajO-like"/>
    <property type="match status" value="1"/>
</dbReference>
<organism evidence="3 4">
    <name type="scientific">Ogataea polymorpha</name>
    <dbReference type="NCBI Taxonomy" id="460523"/>
    <lineage>
        <taxon>Eukaryota</taxon>
        <taxon>Fungi</taxon>
        <taxon>Dikarya</taxon>
        <taxon>Ascomycota</taxon>
        <taxon>Saccharomycotina</taxon>
        <taxon>Pichiomycetes</taxon>
        <taxon>Pichiales</taxon>
        <taxon>Pichiaceae</taxon>
        <taxon>Ogataea</taxon>
    </lineage>
</organism>
<evidence type="ECO:0000256" key="1">
    <source>
        <dbReference type="ARBA" id="ARBA00023002"/>
    </source>
</evidence>
<sequence>MSQKFISFAWNTIPEDIYTRLGSSGLQISKIILGCMSFGKKSWVDFVLEDEDQVFNIMKKAYDSGIRTFDTANTYSNGFSEILLGKFLKKYNIDRRTVVIMTKCYFPVNESDPDDNIAFSKVTEGSDYINRVGLSRKAILDAVDKSVERLGTYIDLLQIHRFDSETPIEETMEALHDVVKSGKTRYIGASTMRAYQFIEMQHVAEKHGWTKFISMQSYYSLFFREEEDELIAYCKKTGVGLIPWSPLAGGILTRPYDRTLNTTIRSSNPMVTGMLGLNELTEKDKVLLDRVEELAAKHEVSMATIATAWCLAKDHYPILGINKPERITDALAAISLKLTKEEIAYLEEPQVSRKLTRMYI</sequence>
<evidence type="ECO:0000313" key="4">
    <source>
        <dbReference type="Proteomes" id="UP000788993"/>
    </source>
</evidence>
<name>A0A9P8T1K5_9ASCO</name>
<dbReference type="PANTHER" id="PTHR43364">
    <property type="entry name" value="NADH-SPECIFIC METHYLGLYOXAL REDUCTASE-RELATED"/>
    <property type="match status" value="1"/>
</dbReference>
<dbReference type="SUPFAM" id="SSF51430">
    <property type="entry name" value="NAD(P)-linked oxidoreductase"/>
    <property type="match status" value="1"/>
</dbReference>
<feature type="domain" description="NADP-dependent oxidoreductase" evidence="2">
    <location>
        <begin position="30"/>
        <end position="348"/>
    </location>
</feature>
<dbReference type="GO" id="GO:0005829">
    <property type="term" value="C:cytosol"/>
    <property type="evidence" value="ECO:0007669"/>
    <property type="project" value="UniProtKB-ARBA"/>
</dbReference>
<reference evidence="3" key="2">
    <citation type="submission" date="2021-01" db="EMBL/GenBank/DDBJ databases">
        <authorList>
            <person name="Schikora-Tamarit M.A."/>
        </authorList>
    </citation>
    <scope>NUCLEOTIDE SEQUENCE</scope>
    <source>
        <strain evidence="3">NCAIM Y.01608</strain>
    </source>
</reference>
<dbReference type="Pfam" id="PF00248">
    <property type="entry name" value="Aldo_ket_red"/>
    <property type="match status" value="1"/>
</dbReference>